<name>A0AAD7FZS4_MYCRO</name>
<proteinExistence type="predicted"/>
<sequence>PVANATTDADIDTYLGGQASTIFHPLGSARVSAKGAQAGGVDPDLRVKGIAGLRVVDGSVLVSASMFFKTRNSVG</sequence>
<evidence type="ECO:0000259" key="2">
    <source>
        <dbReference type="Pfam" id="PF05199"/>
    </source>
</evidence>
<dbReference type="GO" id="GO:0016614">
    <property type="term" value="F:oxidoreductase activity, acting on CH-OH group of donors"/>
    <property type="evidence" value="ECO:0007669"/>
    <property type="project" value="InterPro"/>
</dbReference>
<accession>A0AAD7FZS4</accession>
<comment type="cofactor">
    <cofactor evidence="1">
        <name>FAD</name>
        <dbReference type="ChEBI" id="CHEBI:57692"/>
    </cofactor>
</comment>
<evidence type="ECO:0000313" key="4">
    <source>
        <dbReference type="Proteomes" id="UP001221757"/>
    </source>
</evidence>
<organism evidence="3 4">
    <name type="scientific">Mycena rosella</name>
    <name type="common">Pink bonnet</name>
    <name type="synonym">Agaricus rosellus</name>
    <dbReference type="NCBI Taxonomy" id="1033263"/>
    <lineage>
        <taxon>Eukaryota</taxon>
        <taxon>Fungi</taxon>
        <taxon>Dikarya</taxon>
        <taxon>Basidiomycota</taxon>
        <taxon>Agaricomycotina</taxon>
        <taxon>Agaricomycetes</taxon>
        <taxon>Agaricomycetidae</taxon>
        <taxon>Agaricales</taxon>
        <taxon>Marasmiineae</taxon>
        <taxon>Mycenaceae</taxon>
        <taxon>Mycena</taxon>
    </lineage>
</organism>
<reference evidence="3" key="1">
    <citation type="submission" date="2023-03" db="EMBL/GenBank/DDBJ databases">
        <title>Massive genome expansion in bonnet fungi (Mycena s.s.) driven by repeated elements and novel gene families across ecological guilds.</title>
        <authorList>
            <consortium name="Lawrence Berkeley National Laboratory"/>
            <person name="Harder C.B."/>
            <person name="Miyauchi S."/>
            <person name="Viragh M."/>
            <person name="Kuo A."/>
            <person name="Thoen E."/>
            <person name="Andreopoulos B."/>
            <person name="Lu D."/>
            <person name="Skrede I."/>
            <person name="Drula E."/>
            <person name="Henrissat B."/>
            <person name="Morin E."/>
            <person name="Kohler A."/>
            <person name="Barry K."/>
            <person name="LaButti K."/>
            <person name="Morin E."/>
            <person name="Salamov A."/>
            <person name="Lipzen A."/>
            <person name="Mereny Z."/>
            <person name="Hegedus B."/>
            <person name="Baldrian P."/>
            <person name="Stursova M."/>
            <person name="Weitz H."/>
            <person name="Taylor A."/>
            <person name="Grigoriev I.V."/>
            <person name="Nagy L.G."/>
            <person name="Martin F."/>
            <person name="Kauserud H."/>
        </authorList>
    </citation>
    <scope>NUCLEOTIDE SEQUENCE</scope>
    <source>
        <strain evidence="3">CBHHK067</strain>
    </source>
</reference>
<feature type="non-terminal residue" evidence="3">
    <location>
        <position position="1"/>
    </location>
</feature>
<evidence type="ECO:0000256" key="1">
    <source>
        <dbReference type="ARBA" id="ARBA00001974"/>
    </source>
</evidence>
<dbReference type="EMBL" id="JARKIE010000351">
    <property type="protein sequence ID" value="KAJ7652254.1"/>
    <property type="molecule type" value="Genomic_DNA"/>
</dbReference>
<evidence type="ECO:0000313" key="3">
    <source>
        <dbReference type="EMBL" id="KAJ7652254.1"/>
    </source>
</evidence>
<dbReference type="Gene3D" id="3.30.560.10">
    <property type="entry name" value="Glucose Oxidase, domain 3"/>
    <property type="match status" value="1"/>
</dbReference>
<protein>
    <recommendedName>
        <fullName evidence="2">Glucose-methanol-choline oxidoreductase C-terminal domain-containing protein</fullName>
    </recommendedName>
</protein>
<dbReference type="Pfam" id="PF05199">
    <property type="entry name" value="GMC_oxred_C"/>
    <property type="match status" value="1"/>
</dbReference>
<keyword evidence="4" id="KW-1185">Reference proteome</keyword>
<gene>
    <name evidence="3" type="ORF">B0H17DRAFT_958015</name>
</gene>
<dbReference type="AlphaFoldDB" id="A0AAD7FZS4"/>
<dbReference type="InterPro" id="IPR007867">
    <property type="entry name" value="GMC_OxRtase_C"/>
</dbReference>
<dbReference type="Gene3D" id="3.50.50.60">
    <property type="entry name" value="FAD/NAD(P)-binding domain"/>
    <property type="match status" value="1"/>
</dbReference>
<feature type="domain" description="Glucose-methanol-choline oxidoreductase C-terminal" evidence="2">
    <location>
        <begin position="3"/>
        <end position="64"/>
    </location>
</feature>
<dbReference type="SUPFAM" id="SSF51905">
    <property type="entry name" value="FAD/NAD(P)-binding domain"/>
    <property type="match status" value="1"/>
</dbReference>
<dbReference type="InterPro" id="IPR036188">
    <property type="entry name" value="FAD/NAD-bd_sf"/>
</dbReference>
<comment type="caution">
    <text evidence="3">The sequence shown here is derived from an EMBL/GenBank/DDBJ whole genome shotgun (WGS) entry which is preliminary data.</text>
</comment>
<dbReference type="Proteomes" id="UP001221757">
    <property type="component" value="Unassembled WGS sequence"/>
</dbReference>